<comment type="caution">
    <text evidence="1">The sequence shown here is derived from an EMBL/GenBank/DDBJ whole genome shotgun (WGS) entry which is preliminary data.</text>
</comment>
<reference evidence="1 2" key="1">
    <citation type="submission" date="2024-03" db="EMBL/GenBank/DDBJ databases">
        <title>Sequence of Lycoming College Course Isolates.</title>
        <authorList>
            <person name="Plotts O."/>
            <person name="Newman J."/>
        </authorList>
    </citation>
    <scope>NUCLEOTIDE SEQUENCE [LARGE SCALE GENOMIC DNA]</scope>
    <source>
        <strain evidence="1 2">CJB-3</strain>
    </source>
</reference>
<dbReference type="RefSeq" id="WP_288882630.1">
    <property type="nucleotide sequence ID" value="NZ_CBFGNQ010000008.1"/>
</dbReference>
<dbReference type="GO" id="GO:0005524">
    <property type="term" value="F:ATP binding"/>
    <property type="evidence" value="ECO:0007669"/>
    <property type="project" value="UniProtKB-KW"/>
</dbReference>
<keyword evidence="2" id="KW-1185">Reference proteome</keyword>
<protein>
    <submittedName>
        <fullName evidence="1">ATP-binding protein</fullName>
    </submittedName>
</protein>
<evidence type="ECO:0000313" key="2">
    <source>
        <dbReference type="Proteomes" id="UP001378956"/>
    </source>
</evidence>
<dbReference type="EMBL" id="JBBEUB010000008">
    <property type="protein sequence ID" value="MEJ2904914.1"/>
    <property type="molecule type" value="Genomic_DNA"/>
</dbReference>
<dbReference type="Proteomes" id="UP001378956">
    <property type="component" value="Unassembled WGS sequence"/>
</dbReference>
<evidence type="ECO:0000313" key="1">
    <source>
        <dbReference type="EMBL" id="MEJ2904914.1"/>
    </source>
</evidence>
<proteinExistence type="predicted"/>
<keyword evidence="1" id="KW-0067">ATP-binding</keyword>
<keyword evidence="1" id="KW-0547">Nucleotide-binding</keyword>
<name>A0ABU8NSJ3_9SPHI</name>
<dbReference type="InterPro" id="IPR027417">
    <property type="entry name" value="P-loop_NTPase"/>
</dbReference>
<sequence length="166" mass="19016">MIHLIIGTQGAGKSTYSMNLAEKINGIHLSIDDWMQELFGPDLPVPMDFGWIMIRVHRCEQRIWSTAVKIAQTGGNVILDLGFMKVQNRSLYLGLAKEHGISTQLHYINAQLPTRLERVMKRNADKSKTYSFEVSPAMFHYMENEFEPPTEDELKDIVFINTDESI</sequence>
<organism evidence="1 2">
    <name type="scientific">Pedobacter panaciterrae</name>
    <dbReference type="NCBI Taxonomy" id="363849"/>
    <lineage>
        <taxon>Bacteria</taxon>
        <taxon>Pseudomonadati</taxon>
        <taxon>Bacteroidota</taxon>
        <taxon>Sphingobacteriia</taxon>
        <taxon>Sphingobacteriales</taxon>
        <taxon>Sphingobacteriaceae</taxon>
        <taxon>Pedobacter</taxon>
    </lineage>
</organism>
<dbReference type="Pfam" id="PF13671">
    <property type="entry name" value="AAA_33"/>
    <property type="match status" value="1"/>
</dbReference>
<accession>A0ABU8NSJ3</accession>
<dbReference type="Gene3D" id="3.40.50.300">
    <property type="entry name" value="P-loop containing nucleotide triphosphate hydrolases"/>
    <property type="match status" value="1"/>
</dbReference>
<gene>
    <name evidence="1" type="ORF">WAE58_20885</name>
</gene>
<dbReference type="SUPFAM" id="SSF52540">
    <property type="entry name" value="P-loop containing nucleoside triphosphate hydrolases"/>
    <property type="match status" value="1"/>
</dbReference>